<feature type="domain" description="Glycosyl transferase family 1" evidence="4">
    <location>
        <begin position="208"/>
        <end position="378"/>
    </location>
</feature>
<dbReference type="GO" id="GO:0016757">
    <property type="term" value="F:glycosyltransferase activity"/>
    <property type="evidence" value="ECO:0007669"/>
    <property type="project" value="UniProtKB-KW"/>
</dbReference>
<evidence type="ECO:0000256" key="1">
    <source>
        <dbReference type="ARBA" id="ARBA00009481"/>
    </source>
</evidence>
<keyword evidence="3 6" id="KW-0808">Transferase</keyword>
<keyword evidence="7" id="KW-1185">Reference proteome</keyword>
<gene>
    <name evidence="6" type="ORF">GRI38_09600</name>
</gene>
<name>A0A844ZGA6_9SPHN</name>
<evidence type="ECO:0000256" key="2">
    <source>
        <dbReference type="ARBA" id="ARBA00022676"/>
    </source>
</evidence>
<comment type="caution">
    <text evidence="6">The sequence shown here is derived from an EMBL/GenBank/DDBJ whole genome shotgun (WGS) entry which is preliminary data.</text>
</comment>
<comment type="similarity">
    <text evidence="1">Belongs to the glycosyltransferase group 1 family. Glycosyltransferase 4 subfamily.</text>
</comment>
<proteinExistence type="inferred from homology"/>
<dbReference type="Proteomes" id="UP000433104">
    <property type="component" value="Unassembled WGS sequence"/>
</dbReference>
<evidence type="ECO:0000313" key="7">
    <source>
        <dbReference type="Proteomes" id="UP000433104"/>
    </source>
</evidence>
<dbReference type="Pfam" id="PF00534">
    <property type="entry name" value="Glycos_transf_1"/>
    <property type="match status" value="1"/>
</dbReference>
<organism evidence="6 7">
    <name type="scientific">Parapontixanthobacter aurantiacus</name>
    <dbReference type="NCBI Taxonomy" id="1463599"/>
    <lineage>
        <taxon>Bacteria</taxon>
        <taxon>Pseudomonadati</taxon>
        <taxon>Pseudomonadota</taxon>
        <taxon>Alphaproteobacteria</taxon>
        <taxon>Sphingomonadales</taxon>
        <taxon>Erythrobacteraceae</taxon>
        <taxon>Parapontixanthobacter</taxon>
    </lineage>
</organism>
<dbReference type="Gene3D" id="3.40.50.2000">
    <property type="entry name" value="Glycogen Phosphorylase B"/>
    <property type="match status" value="2"/>
</dbReference>
<dbReference type="EMBL" id="WTYW01000002">
    <property type="protein sequence ID" value="MXO86282.1"/>
    <property type="molecule type" value="Genomic_DNA"/>
</dbReference>
<evidence type="ECO:0000259" key="4">
    <source>
        <dbReference type="Pfam" id="PF00534"/>
    </source>
</evidence>
<evidence type="ECO:0000259" key="5">
    <source>
        <dbReference type="Pfam" id="PF13579"/>
    </source>
</evidence>
<dbReference type="InterPro" id="IPR001296">
    <property type="entry name" value="Glyco_trans_1"/>
</dbReference>
<dbReference type="SUPFAM" id="SSF53756">
    <property type="entry name" value="UDP-Glycosyltransferase/glycogen phosphorylase"/>
    <property type="match status" value="1"/>
</dbReference>
<reference evidence="6 7" key="1">
    <citation type="submission" date="2019-12" db="EMBL/GenBank/DDBJ databases">
        <title>Genomic-based taxomic classification of the family Erythrobacteraceae.</title>
        <authorList>
            <person name="Xu L."/>
        </authorList>
    </citation>
    <scope>NUCLEOTIDE SEQUENCE [LARGE SCALE GENOMIC DNA]</scope>
    <source>
        <strain evidence="6 7">MCCC 1A09962</strain>
    </source>
</reference>
<evidence type="ECO:0000313" key="6">
    <source>
        <dbReference type="EMBL" id="MXO86282.1"/>
    </source>
</evidence>
<dbReference type="Pfam" id="PF13579">
    <property type="entry name" value="Glyco_trans_4_4"/>
    <property type="match status" value="1"/>
</dbReference>
<dbReference type="AlphaFoldDB" id="A0A844ZGA6"/>
<dbReference type="PANTHER" id="PTHR12526">
    <property type="entry name" value="GLYCOSYLTRANSFERASE"/>
    <property type="match status" value="1"/>
</dbReference>
<dbReference type="PANTHER" id="PTHR12526:SF640">
    <property type="entry name" value="COLANIC ACID BIOSYNTHESIS GLYCOSYLTRANSFERASE WCAL-RELATED"/>
    <property type="match status" value="1"/>
</dbReference>
<accession>A0A844ZGA6</accession>
<feature type="domain" description="Glycosyltransferase subfamily 4-like N-terminal" evidence="5">
    <location>
        <begin position="27"/>
        <end position="197"/>
    </location>
</feature>
<dbReference type="RefSeq" id="WP_160682979.1">
    <property type="nucleotide sequence ID" value="NZ_WTYW01000002.1"/>
</dbReference>
<dbReference type="OrthoDB" id="9790710at2"/>
<sequence>MKVLYLVERFPVFSETFIIDEIAGHVEAGLDVVVASLKGQEHGDYPFEQSPLFGRTDLVFLEGNAETAADKFRLIARALLANPKAFLRLRGSGLSIREMAQAALVERLVKSRFDIIHCHYGYIGRVGLGLRKLAGSRPPLFITFHAHDLLKQWYLPLASFYRPVFESDATLLPISDHWRKLLVSSGADPSRTKVHHMGVLLPSARAKSEDEGAKRGGTAQIVMTGRLVEKKGHLFALDAFERIEDTVDFHCTIVGGGPLLETVKKEVRARGLEEKVTLLGSVQHEIALRTLDRADLFLLPSVTATNGDQEGIPVALMEAMAKGIPVVSTRHTGIPELIEHGRSGLLCEEHDAEGLAENIESLCRDPVLRERLAKAGRKKVAAEFERQELGRTLRRYYAEALTRN</sequence>
<dbReference type="InterPro" id="IPR028098">
    <property type="entry name" value="Glyco_trans_4-like_N"/>
</dbReference>
<keyword evidence="2" id="KW-0328">Glycosyltransferase</keyword>
<evidence type="ECO:0000256" key="3">
    <source>
        <dbReference type="ARBA" id="ARBA00022679"/>
    </source>
</evidence>
<protein>
    <submittedName>
        <fullName evidence="6">Glycosyltransferase</fullName>
    </submittedName>
</protein>